<dbReference type="Proteomes" id="UP001269081">
    <property type="component" value="Unassembled WGS sequence"/>
</dbReference>
<dbReference type="PANTHER" id="PTHR43546">
    <property type="entry name" value="UPF0173 METAL-DEPENDENT HYDROLASE MJ1163-RELATED"/>
    <property type="match status" value="1"/>
</dbReference>
<protein>
    <submittedName>
        <fullName evidence="3">L-ascorbate metabolism protein UlaG (Beta-lactamase superfamily)</fullName>
    </submittedName>
</protein>
<dbReference type="RefSeq" id="WP_310280912.1">
    <property type="nucleotide sequence ID" value="NZ_JAVDWQ010000006.1"/>
</dbReference>
<dbReference type="PANTHER" id="PTHR43546:SF9">
    <property type="entry name" value="L-ASCORBATE-6-PHOSPHATE LACTONASE ULAG-RELATED"/>
    <property type="match status" value="1"/>
</dbReference>
<evidence type="ECO:0000313" key="4">
    <source>
        <dbReference type="Proteomes" id="UP001269081"/>
    </source>
</evidence>
<dbReference type="Pfam" id="PF12706">
    <property type="entry name" value="Lactamase_B_2"/>
    <property type="match status" value="1"/>
</dbReference>
<dbReference type="InterPro" id="IPR001279">
    <property type="entry name" value="Metallo-B-lactamas"/>
</dbReference>
<evidence type="ECO:0000259" key="2">
    <source>
        <dbReference type="Pfam" id="PF12706"/>
    </source>
</evidence>
<evidence type="ECO:0000256" key="1">
    <source>
        <dbReference type="ARBA" id="ARBA00022801"/>
    </source>
</evidence>
<proteinExistence type="predicted"/>
<sequence length="258" mass="29295">MLKIHQIRNATMILETEKEVILIDPMLGKQGIMPSFTLFRHKARRNPTVPLPKNINLILEKVTHCLITHQHPDHIDSKAIQFLTKKNIPVTCSLKDEKAFKKRGLNVVQTLKYWEKQAFLGGTIEGIPAKHGYGFVSKLMGNVIGFFIKLPNQKSIYLTSDTIYTDSVDEVLYNYKPEISVLACGAAQFDIFKQLIMNVDDIIKFVRNSSGKVIANHMESINHCPLTREELKNILTNNELIDKVSIPEDGEILEIASR</sequence>
<dbReference type="EMBL" id="JAVDWQ010000006">
    <property type="protein sequence ID" value="MDR7210138.1"/>
    <property type="molecule type" value="Genomic_DNA"/>
</dbReference>
<accession>A0ABU1Y7R5</accession>
<organism evidence="3 4">
    <name type="scientific">Flavobacterium piscis</name>
    <dbReference type="NCBI Taxonomy" id="1114874"/>
    <lineage>
        <taxon>Bacteria</taxon>
        <taxon>Pseudomonadati</taxon>
        <taxon>Bacteroidota</taxon>
        <taxon>Flavobacteriia</taxon>
        <taxon>Flavobacteriales</taxon>
        <taxon>Flavobacteriaceae</taxon>
        <taxon>Flavobacterium</taxon>
    </lineage>
</organism>
<dbReference type="SUPFAM" id="SSF56281">
    <property type="entry name" value="Metallo-hydrolase/oxidoreductase"/>
    <property type="match status" value="1"/>
</dbReference>
<dbReference type="InterPro" id="IPR036866">
    <property type="entry name" value="RibonucZ/Hydroxyglut_hydro"/>
</dbReference>
<name>A0ABU1Y7R5_9FLAO</name>
<feature type="domain" description="Metallo-beta-lactamase" evidence="2">
    <location>
        <begin position="21"/>
        <end position="179"/>
    </location>
</feature>
<keyword evidence="1" id="KW-0378">Hydrolase</keyword>
<dbReference type="InterPro" id="IPR050114">
    <property type="entry name" value="UPF0173_UPF0282_UlaG_hydrolase"/>
</dbReference>
<reference evidence="3 4" key="1">
    <citation type="submission" date="2023-07" db="EMBL/GenBank/DDBJ databases">
        <title>Sorghum-associated microbial communities from plants grown in Nebraska, USA.</title>
        <authorList>
            <person name="Schachtman D."/>
        </authorList>
    </citation>
    <scope>NUCLEOTIDE SEQUENCE [LARGE SCALE GENOMIC DNA]</scope>
    <source>
        <strain evidence="3 4">4129</strain>
    </source>
</reference>
<evidence type="ECO:0000313" key="3">
    <source>
        <dbReference type="EMBL" id="MDR7210138.1"/>
    </source>
</evidence>
<comment type="caution">
    <text evidence="3">The sequence shown here is derived from an EMBL/GenBank/DDBJ whole genome shotgun (WGS) entry which is preliminary data.</text>
</comment>
<gene>
    <name evidence="3" type="ORF">J2W48_002078</name>
</gene>
<dbReference type="Gene3D" id="3.60.15.10">
    <property type="entry name" value="Ribonuclease Z/Hydroxyacylglutathione hydrolase-like"/>
    <property type="match status" value="1"/>
</dbReference>
<keyword evidence="4" id="KW-1185">Reference proteome</keyword>